<name>A0A644WHX9_9ZZZZ</name>
<proteinExistence type="predicted"/>
<dbReference type="AlphaFoldDB" id="A0A644WHX9"/>
<protein>
    <submittedName>
        <fullName evidence="1">Uncharacterized protein</fullName>
    </submittedName>
</protein>
<gene>
    <name evidence="1" type="ORF">SDC9_48134</name>
</gene>
<evidence type="ECO:0000313" key="1">
    <source>
        <dbReference type="EMBL" id="MPM01894.1"/>
    </source>
</evidence>
<dbReference type="EMBL" id="VSSQ01000830">
    <property type="protein sequence ID" value="MPM01894.1"/>
    <property type="molecule type" value="Genomic_DNA"/>
</dbReference>
<organism evidence="1">
    <name type="scientific">bioreactor metagenome</name>
    <dbReference type="NCBI Taxonomy" id="1076179"/>
    <lineage>
        <taxon>unclassified sequences</taxon>
        <taxon>metagenomes</taxon>
        <taxon>ecological metagenomes</taxon>
    </lineage>
</organism>
<accession>A0A644WHX9</accession>
<comment type="caution">
    <text evidence="1">The sequence shown here is derived from an EMBL/GenBank/DDBJ whole genome shotgun (WGS) entry which is preliminary data.</text>
</comment>
<reference evidence="1" key="1">
    <citation type="submission" date="2019-08" db="EMBL/GenBank/DDBJ databases">
        <authorList>
            <person name="Kucharzyk K."/>
            <person name="Murdoch R.W."/>
            <person name="Higgins S."/>
            <person name="Loffler F."/>
        </authorList>
    </citation>
    <scope>NUCLEOTIDE SEQUENCE</scope>
</reference>
<sequence>MIIGVTTVPESKRNTLRQHLTLTGLKRRKDKDNMRNYLSDGANLRLQIKSLVLEYMKSASVCAPDAKGIRQAEIFRACGLDWGEQPNATSSNQQY</sequence>